<dbReference type="CDD" id="cd04193">
    <property type="entry name" value="UDPGlcNAc_PPase"/>
    <property type="match status" value="1"/>
</dbReference>
<keyword evidence="4" id="KW-0808">Transferase</keyword>
<dbReference type="InterPro" id="IPR029044">
    <property type="entry name" value="Nucleotide-diphossugar_trans"/>
</dbReference>
<dbReference type="RefSeq" id="XP_004995913.1">
    <property type="nucleotide sequence ID" value="XM_004995856.1"/>
</dbReference>
<dbReference type="InterPro" id="IPR002618">
    <property type="entry name" value="UDPGP_fam"/>
</dbReference>
<evidence type="ECO:0000256" key="3">
    <source>
        <dbReference type="ARBA" id="ARBA00012457"/>
    </source>
</evidence>
<dbReference type="PANTHER" id="PTHR11952">
    <property type="entry name" value="UDP- GLUCOSE PYROPHOSPHORYLASE"/>
    <property type="match status" value="1"/>
</dbReference>
<evidence type="ECO:0000313" key="8">
    <source>
        <dbReference type="Proteomes" id="UP000007799"/>
    </source>
</evidence>
<dbReference type="eggNOG" id="KOG2388">
    <property type="taxonomic scope" value="Eukaryota"/>
</dbReference>
<comment type="similarity">
    <text evidence="2">Belongs to the UDPGP type 1 family.</text>
</comment>
<evidence type="ECO:0000256" key="1">
    <source>
        <dbReference type="ARBA" id="ARBA00005208"/>
    </source>
</evidence>
<dbReference type="FunCoup" id="F2U4W1">
    <property type="interactions" value="1518"/>
</dbReference>
<sequence>MSEQLRTKLTEHGQGHVLKFFDDLDDAAKAAFEKDLLSIDMDALNTQFQAAMSGSTTEKLDEFMKPLPASDIGNATAFPPTAEMNEWFDAGLKAISEGKVAALLLAGGQGSRLGSKDPKGMFPLGLPSGKTLLQLQAERILRLQQLAKDKFGVDCVIPWYVMTSGATMEKTANFFKSNDYFGVKESDVFIFSQFQVPSLTKDGKLILNGKGSIARNPDGNGGLYKALKERGALDDMARRGIEHVHVYCVDNVLVKVANPTFIGFCIAQGVEAGALVVPKAQPHEKVGVLCRVKDKYQVVEYSEISAATAEARDADGNLLYSAGNICNHYFSKAFLDVCGARHEELVHHIAHKKIPHLDDHGTLVKPDANNGVKMEKFVFDVFQFADRLGVLEVSREHSFSPLKNASGAASGTKETCQRDLYALHRLFLNAAGVRFQNKDGSELPLAKMDSRHVCEISPLVSYAGEGLEDYAAKHPTISEFPVHIQ</sequence>
<dbReference type="EC" id="2.7.7.23" evidence="3"/>
<dbReference type="PANTHER" id="PTHR11952:SF2">
    <property type="entry name" value="LD24639P"/>
    <property type="match status" value="1"/>
</dbReference>
<dbReference type="InParanoid" id="F2U4W1"/>
<dbReference type="OMA" id="YFQVDNP"/>
<dbReference type="Proteomes" id="UP000007799">
    <property type="component" value="Unassembled WGS sequence"/>
</dbReference>
<dbReference type="Pfam" id="PF01704">
    <property type="entry name" value="UDPGP"/>
    <property type="match status" value="1"/>
</dbReference>
<accession>F2U4W1</accession>
<comment type="pathway">
    <text evidence="1">Nucleotide-sugar biosynthesis; UDP-N-acetyl-alpha-D-glucosamine biosynthesis; UDP-N-acetyl-alpha-D-glucosamine from N-acetyl-alpha-D-glucosamine 1-phosphate: step 1/1.</text>
</comment>
<reference evidence="7" key="1">
    <citation type="submission" date="2009-08" db="EMBL/GenBank/DDBJ databases">
        <title>Annotation of Salpingoeca rosetta.</title>
        <authorList>
            <consortium name="The Broad Institute Genome Sequencing Platform"/>
            <person name="Russ C."/>
            <person name="Cuomo C."/>
            <person name="Burger G."/>
            <person name="Gray M.W."/>
            <person name="Holland P.W.H."/>
            <person name="King N."/>
            <person name="Lang F.B.F."/>
            <person name="Roger A.J."/>
            <person name="Ruiz-Trillo I."/>
            <person name="Young S.K."/>
            <person name="Zeng Q."/>
            <person name="Gargeya S."/>
            <person name="Alvarado L."/>
            <person name="Berlin A."/>
            <person name="Chapman S.B."/>
            <person name="Chen Z."/>
            <person name="Freedman E."/>
            <person name="Gellesch M."/>
            <person name="Goldberg J."/>
            <person name="Griggs A."/>
            <person name="Gujja S."/>
            <person name="Heilman E."/>
            <person name="Heiman D."/>
            <person name="Howarth C."/>
            <person name="Mehta T."/>
            <person name="Neiman D."/>
            <person name="Pearson M."/>
            <person name="Roberts A."/>
            <person name="Saif S."/>
            <person name="Shea T."/>
            <person name="Shenoy N."/>
            <person name="Sisk P."/>
            <person name="Stolte C."/>
            <person name="Sykes S."/>
            <person name="White J."/>
            <person name="Yandava C."/>
            <person name="Haas B."/>
            <person name="Nusbaum C."/>
            <person name="Birren B."/>
        </authorList>
    </citation>
    <scope>NUCLEOTIDE SEQUENCE [LARGE SCALE GENOMIC DNA]</scope>
    <source>
        <strain evidence="7">ATCC 50818</strain>
    </source>
</reference>
<dbReference type="GO" id="GO:0006048">
    <property type="term" value="P:UDP-N-acetylglucosamine biosynthetic process"/>
    <property type="evidence" value="ECO:0007669"/>
    <property type="project" value="TreeGrafter"/>
</dbReference>
<evidence type="ECO:0000256" key="4">
    <source>
        <dbReference type="ARBA" id="ARBA00022679"/>
    </source>
</evidence>
<name>F2U4W1_SALR5</name>
<dbReference type="KEGG" id="sre:PTSG_03338"/>
<evidence type="ECO:0000313" key="7">
    <source>
        <dbReference type="EMBL" id="EGD82677.1"/>
    </source>
</evidence>
<dbReference type="SUPFAM" id="SSF53448">
    <property type="entry name" value="Nucleotide-diphospho-sugar transferases"/>
    <property type="match status" value="1"/>
</dbReference>
<dbReference type="AlphaFoldDB" id="F2U4W1"/>
<dbReference type="GeneID" id="16076500"/>
<evidence type="ECO:0000256" key="5">
    <source>
        <dbReference type="ARBA" id="ARBA00022695"/>
    </source>
</evidence>
<evidence type="ECO:0000256" key="2">
    <source>
        <dbReference type="ARBA" id="ARBA00010401"/>
    </source>
</evidence>
<proteinExistence type="inferred from homology"/>
<dbReference type="InterPro" id="IPR039741">
    <property type="entry name" value="UDP-sugar_pyrophosphorylase"/>
</dbReference>
<dbReference type="GO" id="GO:0003977">
    <property type="term" value="F:UDP-N-acetylglucosamine diphosphorylase activity"/>
    <property type="evidence" value="ECO:0007669"/>
    <property type="project" value="UniProtKB-EC"/>
</dbReference>
<dbReference type="STRING" id="946362.F2U4W1"/>
<keyword evidence="8" id="KW-1185">Reference proteome</keyword>
<gene>
    <name evidence="7" type="ORF">PTSG_03338</name>
</gene>
<dbReference type="EMBL" id="GL832961">
    <property type="protein sequence ID" value="EGD82677.1"/>
    <property type="molecule type" value="Genomic_DNA"/>
</dbReference>
<keyword evidence="5" id="KW-0548">Nucleotidyltransferase</keyword>
<dbReference type="OrthoDB" id="532420at2759"/>
<protein>
    <recommendedName>
        <fullName evidence="3">UDP-N-acetylglucosamine diphosphorylase</fullName>
        <ecNumber evidence="3">2.7.7.23</ecNumber>
    </recommendedName>
</protein>
<dbReference type="Gene3D" id="3.90.550.10">
    <property type="entry name" value="Spore Coat Polysaccharide Biosynthesis Protein SpsA, Chain A"/>
    <property type="match status" value="1"/>
</dbReference>
<comment type="catalytic activity">
    <reaction evidence="6">
        <text>N-acetyl-alpha-D-glucosamine 1-phosphate + UTP + H(+) = UDP-N-acetyl-alpha-D-glucosamine + diphosphate</text>
        <dbReference type="Rhea" id="RHEA:13509"/>
        <dbReference type="ChEBI" id="CHEBI:15378"/>
        <dbReference type="ChEBI" id="CHEBI:33019"/>
        <dbReference type="ChEBI" id="CHEBI:46398"/>
        <dbReference type="ChEBI" id="CHEBI:57705"/>
        <dbReference type="ChEBI" id="CHEBI:57776"/>
        <dbReference type="EC" id="2.7.7.23"/>
    </reaction>
</comment>
<evidence type="ECO:0000256" key="6">
    <source>
        <dbReference type="ARBA" id="ARBA00048493"/>
    </source>
</evidence>
<organism evidence="8">
    <name type="scientific">Salpingoeca rosetta (strain ATCC 50818 / BSB-021)</name>
    <dbReference type="NCBI Taxonomy" id="946362"/>
    <lineage>
        <taxon>Eukaryota</taxon>
        <taxon>Choanoflagellata</taxon>
        <taxon>Craspedida</taxon>
        <taxon>Salpingoecidae</taxon>
        <taxon>Salpingoeca</taxon>
    </lineage>
</organism>